<dbReference type="GO" id="GO:0003924">
    <property type="term" value="F:GTPase activity"/>
    <property type="evidence" value="ECO:0007669"/>
    <property type="project" value="TreeGrafter"/>
</dbReference>
<dbReference type="GO" id="GO:0005525">
    <property type="term" value="F:GTP binding"/>
    <property type="evidence" value="ECO:0007669"/>
    <property type="project" value="UniProtKB-KW"/>
</dbReference>
<dbReference type="Proteomes" id="UP000001396">
    <property type="component" value="Unassembled WGS sequence"/>
</dbReference>
<dbReference type="FunCoup" id="D3BNT3">
    <property type="interactions" value="419"/>
</dbReference>
<keyword evidence="2 5" id="KW-0547">Nucleotide-binding</keyword>
<sequence>MPFGMVVIGPPGSGKTVFCNGMSQFMESLGRKVAIVNLDPANENIPYEAAIDIRELIDFETLMLDEELGPNGALIYCMEYLEKNFDWLKEKLDQYRNHYIIFDCPGQVELYTHYKSVSNILDEITKLSYRLTVIQVFDSFYCKQAANFISVLLVSLSSMLRLPLPHINVLSKIDLIEKNGPLDFSLEYYTEVLDLAYLNSFLDHDVKHPQYNALNKAVAGLVEDFSLRVWQIFSKRLTRATVSSIIHSIPTIQLSWI</sequence>
<dbReference type="InParanoid" id="D3BNT3"/>
<keyword evidence="7" id="KW-1185">Reference proteome</keyword>
<dbReference type="InterPro" id="IPR004130">
    <property type="entry name" value="Gpn"/>
</dbReference>
<dbReference type="AlphaFoldDB" id="D3BNT3"/>
<comment type="subunit">
    <text evidence="5">Binds to RNA polymerase II (RNAPII).</text>
</comment>
<evidence type="ECO:0000256" key="3">
    <source>
        <dbReference type="ARBA" id="ARBA00022801"/>
    </source>
</evidence>
<dbReference type="Pfam" id="PF03029">
    <property type="entry name" value="ATP_bind_1"/>
    <property type="match status" value="1"/>
</dbReference>
<evidence type="ECO:0000256" key="2">
    <source>
        <dbReference type="ARBA" id="ARBA00022741"/>
    </source>
</evidence>
<dbReference type="InterPro" id="IPR027417">
    <property type="entry name" value="P-loop_NTPase"/>
</dbReference>
<dbReference type="InterPro" id="IPR030231">
    <property type="entry name" value="Gpn2"/>
</dbReference>
<dbReference type="Gene3D" id="3.40.50.300">
    <property type="entry name" value="P-loop containing nucleotide triphosphate hydrolases"/>
    <property type="match status" value="1"/>
</dbReference>
<proteinExistence type="inferred from homology"/>
<evidence type="ECO:0000256" key="4">
    <source>
        <dbReference type="ARBA" id="ARBA00023134"/>
    </source>
</evidence>
<dbReference type="PANTHER" id="PTHR21231">
    <property type="entry name" value="XPA-BINDING PROTEIN 1-RELATED"/>
    <property type="match status" value="1"/>
</dbReference>
<evidence type="ECO:0000256" key="5">
    <source>
        <dbReference type="RuleBase" id="RU365059"/>
    </source>
</evidence>
<comment type="similarity">
    <text evidence="1 5">Belongs to the GPN-loop GTPase family.</text>
</comment>
<dbReference type="GeneID" id="31365079"/>
<dbReference type="EMBL" id="ADBJ01000044">
    <property type="protein sequence ID" value="EFA76852.1"/>
    <property type="molecule type" value="Genomic_DNA"/>
</dbReference>
<dbReference type="PANTHER" id="PTHR21231:SF3">
    <property type="entry name" value="GPN-LOOP GTPASE 2"/>
    <property type="match status" value="1"/>
</dbReference>
<dbReference type="CDD" id="cd17871">
    <property type="entry name" value="GPN2"/>
    <property type="match status" value="1"/>
</dbReference>
<dbReference type="SUPFAM" id="SSF52540">
    <property type="entry name" value="P-loop containing nucleoside triphosphate hydrolases"/>
    <property type="match status" value="1"/>
</dbReference>
<reference evidence="6 7" key="1">
    <citation type="journal article" date="2011" name="Genome Res.">
        <title>Phylogeny-wide analysis of social amoeba genomes highlights ancient origins for complex intercellular communication.</title>
        <authorList>
            <person name="Heidel A.J."/>
            <person name="Lawal H.M."/>
            <person name="Felder M."/>
            <person name="Schilde C."/>
            <person name="Helps N.R."/>
            <person name="Tunggal B."/>
            <person name="Rivero F."/>
            <person name="John U."/>
            <person name="Schleicher M."/>
            <person name="Eichinger L."/>
            <person name="Platzer M."/>
            <person name="Noegel A.A."/>
            <person name="Schaap P."/>
            <person name="Gloeckner G."/>
        </authorList>
    </citation>
    <scope>NUCLEOTIDE SEQUENCE [LARGE SCALE GENOMIC DNA]</scope>
    <source>
        <strain evidence="7">ATCC 26659 / Pp 5 / PN500</strain>
    </source>
</reference>
<evidence type="ECO:0000313" key="7">
    <source>
        <dbReference type="Proteomes" id="UP000001396"/>
    </source>
</evidence>
<keyword evidence="3 5" id="KW-0378">Hydrolase</keyword>
<dbReference type="GO" id="GO:0005737">
    <property type="term" value="C:cytoplasm"/>
    <property type="evidence" value="ECO:0007669"/>
    <property type="project" value="TreeGrafter"/>
</dbReference>
<comment type="function">
    <text evidence="5">Small GTPase required for proper localization of RNA polymerase II and III (RNAPII and RNAPIII). May act at an RNAP assembly step prior to nuclear import.</text>
</comment>
<comment type="caution">
    <text evidence="6">The sequence shown here is derived from an EMBL/GenBank/DDBJ whole genome shotgun (WGS) entry which is preliminary data.</text>
</comment>
<dbReference type="RefSeq" id="XP_020428984.1">
    <property type="nucleotide sequence ID" value="XM_020580397.1"/>
</dbReference>
<gene>
    <name evidence="6" type="primary">gpn2</name>
    <name evidence="6" type="ORF">PPL_09604</name>
</gene>
<dbReference type="STRING" id="670386.D3BNT3"/>
<dbReference type="OMA" id="METFLFH"/>
<evidence type="ECO:0000256" key="1">
    <source>
        <dbReference type="ARBA" id="ARBA00005290"/>
    </source>
</evidence>
<keyword evidence="4 5" id="KW-0342">GTP-binding</keyword>
<accession>D3BNT3</accession>
<protein>
    <recommendedName>
        <fullName evidence="5">GPN-loop GTPase 2</fullName>
    </recommendedName>
</protein>
<evidence type="ECO:0000313" key="6">
    <source>
        <dbReference type="EMBL" id="EFA76852.1"/>
    </source>
</evidence>
<name>D3BNT3_HETP5</name>
<organism evidence="6 7">
    <name type="scientific">Heterostelium pallidum (strain ATCC 26659 / Pp 5 / PN500)</name>
    <name type="common">Cellular slime mold</name>
    <name type="synonym">Polysphondylium pallidum</name>
    <dbReference type="NCBI Taxonomy" id="670386"/>
    <lineage>
        <taxon>Eukaryota</taxon>
        <taxon>Amoebozoa</taxon>
        <taxon>Evosea</taxon>
        <taxon>Eumycetozoa</taxon>
        <taxon>Dictyostelia</taxon>
        <taxon>Acytosteliales</taxon>
        <taxon>Acytosteliaceae</taxon>
        <taxon>Heterostelium</taxon>
    </lineage>
</organism>
<dbReference type="FunFam" id="3.40.50.300:FF:000338">
    <property type="entry name" value="GPN-loop GTPase 2"/>
    <property type="match status" value="1"/>
</dbReference>